<evidence type="ECO:0000313" key="6">
    <source>
        <dbReference type="EMBL" id="VDN51171.1"/>
    </source>
</evidence>
<protein>
    <submittedName>
        <fullName evidence="6">Uncharacterized protein</fullName>
    </submittedName>
</protein>
<comment type="similarity">
    <text evidence="1">Belongs to the universal ribosomal protein uL1 family.</text>
</comment>
<dbReference type="EMBL" id="UYYG01000014">
    <property type="protein sequence ID" value="VDN51171.1"/>
    <property type="molecule type" value="Genomic_DNA"/>
</dbReference>
<dbReference type="STRING" id="318479.A0A3P7Q6L4"/>
<dbReference type="InterPro" id="IPR016095">
    <property type="entry name" value="Ribosomal_uL1_3-a/b-sand"/>
</dbReference>
<evidence type="ECO:0000256" key="1">
    <source>
        <dbReference type="ARBA" id="ARBA00010531"/>
    </source>
</evidence>
<dbReference type="PANTHER" id="PTHR36427">
    <property type="entry name" value="54S RIBOSOMAL PROTEIN L1, MITOCHONDRIAL"/>
    <property type="match status" value="1"/>
</dbReference>
<reference evidence="6 7" key="1">
    <citation type="submission" date="2018-11" db="EMBL/GenBank/DDBJ databases">
        <authorList>
            <consortium name="Pathogen Informatics"/>
        </authorList>
    </citation>
    <scope>NUCLEOTIDE SEQUENCE [LARGE SCALE GENOMIC DNA]</scope>
</reference>
<evidence type="ECO:0000256" key="4">
    <source>
        <dbReference type="SAM" id="Coils"/>
    </source>
</evidence>
<dbReference type="SUPFAM" id="SSF56808">
    <property type="entry name" value="Ribosomal protein L1"/>
    <property type="match status" value="1"/>
</dbReference>
<dbReference type="Gene3D" id="3.40.50.790">
    <property type="match status" value="1"/>
</dbReference>
<dbReference type="GO" id="GO:0005840">
    <property type="term" value="C:ribosome"/>
    <property type="evidence" value="ECO:0007669"/>
    <property type="project" value="UniProtKB-KW"/>
</dbReference>
<sequence length="386" mass="43591">MMRFLRAILGSIGSTAPLIASTAKISKLLSPPILRNLKRTLSKQEKQEIRLRLEAREAARKLKSYANRAKMLSISMRYPGRYVKESENHLPSQAATNIIIDSRVKTHFYTIVEALDLLRQLQQPSIYNNKNARLRLRIELNMETERATKPVKDSSELVPVPYKFEMNEKRAILAFVKNVALQEYAVEHGAEMAFGPDIIKKIIKGQFRVDDYDFCVAHTDMAVHILPLRGILKSRFPTKINGGLGEDLGPIIEMFKNGVKLDIITDTVYPKWGIVDTVIGRLQMLNEEIEANIKAVVKATCKHRNPALGLFINRAVLMATPGDAYFSINIDHFCPVPTAEDIAVIEKRKNKKTKRSQSEVVQNDTSTSQSKTSDIEMMRTEVELAG</sequence>
<gene>
    <name evidence="6" type="ORF">DME_LOCUS1144</name>
</gene>
<feature type="coiled-coil region" evidence="4">
    <location>
        <begin position="34"/>
        <end position="61"/>
    </location>
</feature>
<feature type="compositionally biased region" description="Basic and acidic residues" evidence="5">
    <location>
        <begin position="373"/>
        <end position="386"/>
    </location>
</feature>
<dbReference type="InterPro" id="IPR023674">
    <property type="entry name" value="Ribosomal_uL1-like"/>
</dbReference>
<keyword evidence="4" id="KW-0175">Coiled coil</keyword>
<keyword evidence="7" id="KW-1185">Reference proteome</keyword>
<keyword evidence="2" id="KW-0689">Ribosomal protein</keyword>
<dbReference type="GO" id="GO:1990904">
    <property type="term" value="C:ribonucleoprotein complex"/>
    <property type="evidence" value="ECO:0007669"/>
    <property type="project" value="UniProtKB-KW"/>
</dbReference>
<proteinExistence type="inferred from homology"/>
<evidence type="ECO:0000256" key="3">
    <source>
        <dbReference type="ARBA" id="ARBA00023274"/>
    </source>
</evidence>
<dbReference type="InterPro" id="IPR028364">
    <property type="entry name" value="Ribosomal_uL1/biogenesis"/>
</dbReference>
<evidence type="ECO:0000313" key="7">
    <source>
        <dbReference type="Proteomes" id="UP000274756"/>
    </source>
</evidence>
<dbReference type="OrthoDB" id="1747252at2759"/>
<dbReference type="Proteomes" id="UP000274756">
    <property type="component" value="Unassembled WGS sequence"/>
</dbReference>
<evidence type="ECO:0000256" key="2">
    <source>
        <dbReference type="ARBA" id="ARBA00022980"/>
    </source>
</evidence>
<evidence type="ECO:0000256" key="5">
    <source>
        <dbReference type="SAM" id="MobiDB-lite"/>
    </source>
</evidence>
<dbReference type="Pfam" id="PF00687">
    <property type="entry name" value="Ribosomal_L1"/>
    <property type="match status" value="1"/>
</dbReference>
<keyword evidence="3" id="KW-0687">Ribonucleoprotein</keyword>
<name>A0A3P7Q6L4_DRAME</name>
<dbReference type="AlphaFoldDB" id="A0A3P7Q6L4"/>
<feature type="region of interest" description="Disordered" evidence="5">
    <location>
        <begin position="348"/>
        <end position="386"/>
    </location>
</feature>
<organism evidence="6 7">
    <name type="scientific">Dracunculus medinensis</name>
    <name type="common">Guinea worm</name>
    <dbReference type="NCBI Taxonomy" id="318479"/>
    <lineage>
        <taxon>Eukaryota</taxon>
        <taxon>Metazoa</taxon>
        <taxon>Ecdysozoa</taxon>
        <taxon>Nematoda</taxon>
        <taxon>Chromadorea</taxon>
        <taxon>Rhabditida</taxon>
        <taxon>Spirurina</taxon>
        <taxon>Dracunculoidea</taxon>
        <taxon>Dracunculidae</taxon>
        <taxon>Dracunculus</taxon>
    </lineage>
</organism>
<dbReference type="PANTHER" id="PTHR36427:SF3">
    <property type="entry name" value="LARGE RIBOSOMAL SUBUNIT PROTEIN UL1M"/>
    <property type="match status" value="1"/>
</dbReference>
<accession>A0A3P7Q6L4</accession>
<feature type="compositionally biased region" description="Polar residues" evidence="5">
    <location>
        <begin position="358"/>
        <end position="372"/>
    </location>
</feature>
<dbReference type="Gene3D" id="3.30.190.20">
    <property type="match status" value="1"/>
</dbReference>